<dbReference type="PROSITE" id="PS50929">
    <property type="entry name" value="ABC_TM1F"/>
    <property type="match status" value="2"/>
</dbReference>
<evidence type="ECO:0000256" key="3">
    <source>
        <dbReference type="ARBA" id="ARBA00022692"/>
    </source>
</evidence>
<evidence type="ECO:0000259" key="9">
    <source>
        <dbReference type="PROSITE" id="PS50893"/>
    </source>
</evidence>
<feature type="transmembrane region" description="Helical" evidence="8">
    <location>
        <begin position="117"/>
        <end position="135"/>
    </location>
</feature>
<dbReference type="PANTHER" id="PTHR43394:SF27">
    <property type="entry name" value="ATP-DEPENDENT TRANSLOCASE ABCB1-LIKE"/>
    <property type="match status" value="1"/>
</dbReference>
<keyword evidence="3 8" id="KW-0812">Transmembrane</keyword>
<name>A0A6J1NWH4_BICAN</name>
<dbReference type="RefSeq" id="XP_023949562.2">
    <property type="nucleotide sequence ID" value="XM_024093794.2"/>
</dbReference>
<feature type="domain" description="ABC transmembrane type-1" evidence="10">
    <location>
        <begin position="693"/>
        <end position="955"/>
    </location>
</feature>
<dbReference type="Gene3D" id="1.20.1560.10">
    <property type="entry name" value="ABC transporter type 1, transmembrane domain"/>
    <property type="match status" value="1"/>
</dbReference>
<feature type="domain" description="ABC transporter" evidence="9">
    <location>
        <begin position="392"/>
        <end position="628"/>
    </location>
</feature>
<dbReference type="GO" id="GO:0005743">
    <property type="term" value="C:mitochondrial inner membrane"/>
    <property type="evidence" value="ECO:0007669"/>
    <property type="project" value="TreeGrafter"/>
</dbReference>
<comment type="subcellular location">
    <subcellularLocation>
        <location evidence="1">Membrane</location>
        <topology evidence="1">Multi-pass membrane protein</topology>
    </subcellularLocation>
</comment>
<dbReference type="SUPFAM" id="SSF90123">
    <property type="entry name" value="ABC transporter transmembrane region"/>
    <property type="match status" value="2"/>
</dbReference>
<keyword evidence="5" id="KW-0067">ATP-binding</keyword>
<dbReference type="GO" id="GO:0015421">
    <property type="term" value="F:ABC-type oligopeptide transporter activity"/>
    <property type="evidence" value="ECO:0007669"/>
    <property type="project" value="TreeGrafter"/>
</dbReference>
<dbReference type="InterPro" id="IPR017871">
    <property type="entry name" value="ABC_transporter-like_CS"/>
</dbReference>
<feature type="transmembrane region" description="Helical" evidence="8">
    <location>
        <begin position="329"/>
        <end position="346"/>
    </location>
</feature>
<evidence type="ECO:0000256" key="7">
    <source>
        <dbReference type="ARBA" id="ARBA00023136"/>
    </source>
</evidence>
<keyword evidence="7 8" id="KW-0472">Membrane</keyword>
<dbReference type="PROSITE" id="PS50893">
    <property type="entry name" value="ABC_TRANSPORTER_2"/>
    <property type="match status" value="2"/>
</dbReference>
<dbReference type="PROSITE" id="PS00211">
    <property type="entry name" value="ABC_TRANSPORTER_1"/>
    <property type="match status" value="2"/>
</dbReference>
<dbReference type="SUPFAM" id="SSF52540">
    <property type="entry name" value="P-loop containing nucleoside triphosphate hydrolases"/>
    <property type="match status" value="2"/>
</dbReference>
<dbReference type="InterPro" id="IPR003593">
    <property type="entry name" value="AAA+_ATPase"/>
</dbReference>
<dbReference type="CDD" id="cd18577">
    <property type="entry name" value="ABC_6TM_Pgp_ABCB1_D1_like"/>
    <property type="match status" value="1"/>
</dbReference>
<evidence type="ECO:0000256" key="6">
    <source>
        <dbReference type="ARBA" id="ARBA00022989"/>
    </source>
</evidence>
<dbReference type="GO" id="GO:0008559">
    <property type="term" value="F:ABC-type xenobiotic transporter activity"/>
    <property type="evidence" value="ECO:0007669"/>
    <property type="project" value="UniProtKB-EC"/>
</dbReference>
<feature type="transmembrane region" description="Helical" evidence="8">
    <location>
        <begin position="692"/>
        <end position="712"/>
    </location>
</feature>
<dbReference type="GO" id="GO:0005524">
    <property type="term" value="F:ATP binding"/>
    <property type="evidence" value="ECO:0007669"/>
    <property type="project" value="UniProtKB-KW"/>
</dbReference>
<dbReference type="PANTHER" id="PTHR43394">
    <property type="entry name" value="ATP-DEPENDENT PERMEASE MDL1, MITOCHONDRIAL"/>
    <property type="match status" value="1"/>
</dbReference>
<dbReference type="InterPro" id="IPR036640">
    <property type="entry name" value="ABC1_TM_sf"/>
</dbReference>
<comment type="similarity">
    <text evidence="2">Belongs to the ABC transporter superfamily. ABCB family. Multidrug resistance exporter (TC 3.A.1.201) subfamily.</text>
</comment>
<dbReference type="GO" id="GO:0097254">
    <property type="term" value="P:renal tubular secretion"/>
    <property type="evidence" value="ECO:0007669"/>
    <property type="project" value="UniProtKB-ARBA"/>
</dbReference>
<organism evidence="11 12">
    <name type="scientific">Bicyclus anynana</name>
    <name type="common">Squinting bush brown butterfly</name>
    <dbReference type="NCBI Taxonomy" id="110368"/>
    <lineage>
        <taxon>Eukaryota</taxon>
        <taxon>Metazoa</taxon>
        <taxon>Ecdysozoa</taxon>
        <taxon>Arthropoda</taxon>
        <taxon>Hexapoda</taxon>
        <taxon>Insecta</taxon>
        <taxon>Pterygota</taxon>
        <taxon>Neoptera</taxon>
        <taxon>Endopterygota</taxon>
        <taxon>Lepidoptera</taxon>
        <taxon>Glossata</taxon>
        <taxon>Ditrysia</taxon>
        <taxon>Papilionoidea</taxon>
        <taxon>Nymphalidae</taxon>
        <taxon>Satyrinae</taxon>
        <taxon>Satyrini</taxon>
        <taxon>Mycalesina</taxon>
        <taxon>Bicyclus</taxon>
    </lineage>
</organism>
<keyword evidence="6 8" id="KW-1133">Transmembrane helix</keyword>
<evidence type="ECO:0000256" key="2">
    <source>
        <dbReference type="ARBA" id="ARBA00007577"/>
    </source>
</evidence>
<dbReference type="InterPro" id="IPR011527">
    <property type="entry name" value="ABC1_TM_dom"/>
</dbReference>
<evidence type="ECO:0000313" key="12">
    <source>
        <dbReference type="RefSeq" id="XP_023949562.2"/>
    </source>
</evidence>
<evidence type="ECO:0000256" key="4">
    <source>
        <dbReference type="ARBA" id="ARBA00022741"/>
    </source>
</evidence>
<dbReference type="SMART" id="SM00382">
    <property type="entry name" value="AAA"/>
    <property type="match status" value="2"/>
</dbReference>
<proteinExistence type="inferred from homology"/>
<dbReference type="Pfam" id="PF00664">
    <property type="entry name" value="ABC_membrane"/>
    <property type="match status" value="2"/>
</dbReference>
<dbReference type="Proteomes" id="UP001652582">
    <property type="component" value="Chromosome 14"/>
</dbReference>
<dbReference type="OrthoDB" id="6500128at2759"/>
<feature type="transmembrane region" description="Helical" evidence="8">
    <location>
        <begin position="835"/>
        <end position="854"/>
    </location>
</feature>
<dbReference type="InterPro" id="IPR003439">
    <property type="entry name" value="ABC_transporter-like_ATP-bd"/>
</dbReference>
<feature type="domain" description="ABC transmembrane type-1" evidence="10">
    <location>
        <begin position="62"/>
        <end position="358"/>
    </location>
</feature>
<keyword evidence="11" id="KW-1185">Reference proteome</keyword>
<feature type="transmembrane region" description="Helical" evidence="8">
    <location>
        <begin position="732"/>
        <end position="760"/>
    </location>
</feature>
<evidence type="ECO:0000256" key="8">
    <source>
        <dbReference type="SAM" id="Phobius"/>
    </source>
</evidence>
<dbReference type="GO" id="GO:0017085">
    <property type="term" value="P:response to insecticide"/>
    <property type="evidence" value="ECO:0007669"/>
    <property type="project" value="UniProtKB-ARBA"/>
</dbReference>
<dbReference type="InterPro" id="IPR039421">
    <property type="entry name" value="Type_1_exporter"/>
</dbReference>
<evidence type="ECO:0000259" key="10">
    <source>
        <dbReference type="PROSITE" id="PS50929"/>
    </source>
</evidence>
<dbReference type="Pfam" id="PF00005">
    <property type="entry name" value="ABC_tran"/>
    <property type="match status" value="2"/>
</dbReference>
<dbReference type="AlphaFoldDB" id="A0A6J1NWH4"/>
<evidence type="ECO:0000256" key="1">
    <source>
        <dbReference type="ARBA" id="ARBA00004141"/>
    </source>
</evidence>
<feature type="transmembrane region" description="Helical" evidence="8">
    <location>
        <begin position="213"/>
        <end position="234"/>
    </location>
</feature>
<dbReference type="KEGG" id="bany:112054133"/>
<accession>A0A6J1NWH4</accession>
<gene>
    <name evidence="12" type="primary">LOC112054133</name>
</gene>
<evidence type="ECO:0000313" key="11">
    <source>
        <dbReference type="Proteomes" id="UP001652582"/>
    </source>
</evidence>
<feature type="transmembrane region" description="Helical" evidence="8">
    <location>
        <begin position="59"/>
        <end position="86"/>
    </location>
</feature>
<sequence>MNQENENKNYTNDDIEPLLRNEPTDAYTRVSDKNANKDEDIPSISFFTLFRFASRTDKLCTFIATITSVICGCLIPLNTLLFTAYIQNMVDFGRSVHDGVSHVDGFLQSTKAFATNYSLVGAASIVLSYIGNVLMNRSAHNQVYRIRQAYLKAALTQDFEYFDTHQTGDFATKMSDHVVKIEDGIGEKLEMFFFYQAVFLSSVTMALIKGWKLAILCLISHSFSFFVFGASGWMTSKLSEREAKLSSKAGAVVEEVFSSIRTVYAFSGQKKEIDRYDQLLAEARSVNIKKGFLIAIFVGLKKVYFFGSYALSFWIGYTFVIEEPNTYDIATMLAVLYGITIASMNFEMASPLMETFGTATGAGAQIFRLIDNVPKINNSDAGVHMDSMYGNISLNNVVFHYPSRPDVPVLKGVSLSVQRGQTVALVGHSGCGKSTIIQLLSRCYDVIDGSITIDEVDIRNVSVKWLRSKIGVVGQEPVLFNTTVQENIRYGRDDATDFEVECAAILANAQEFIRKLPLGYKTLVGERGASLSGGQKQRIAIARAIIRDPSILLLDEATSALDTTSEAKVQKALDRAREGRTTIVVAHRLSTIRNVDKIYVLKDGIIVESGNHNELMSERGYYYDMVMLQSSPETSDTTSDKNFKQNISMDQGIDDEKYVDETVQEKHENLDEIPKALFFTVMKLCTPEWKSLAVATFCSVVMGFSAPLYTMILGDFIGVLSYPNTNFVLAQIQYYALTLISVGIIAGFISSIMTFLFTLAGEHLTTRLKKLMFEKILQQEIGYFDEKNNSTGCLCARLSGETASVHGATGQRIGTTLQSFSTILFATGAAMYYEWHLGLVVMSFAPLLIIITYMEGKLISEESKGIAKAMESSSTIAVEAVANVRTVSALGKEDFFVKEYARQLKPALQIARQATHMRGLIFGLSRGIYELVYSASLFYGGTLIVYHNVNHGVVLKTAETLIIGCSSTASHFAYTPNFQKGLSAAGRIIQLLNRQSKITNPEMPARDFRASGNASLRNVLFKYPTRPSVKVLENFNLDIEKDKTIAFVGPSGCGKSTIIQLLERYYDPNEGIVAQENIPLPTLRLDDLRQTIGFVQQEPVLFDRTIAENIAYGDNTRQASMEEIIKVAKQANIHEFITNLPIGYETNVGKKGTQLSGGQKQRIAIARALIRRPRILFLDEATSALDTESEKVVQEALDAAKAGRTCVLIAHRLSTVRDADAICVLSGGLVAERGTHRELMQLKGLYYKLNRRGCNM</sequence>
<reference evidence="12" key="1">
    <citation type="submission" date="2025-08" db="UniProtKB">
        <authorList>
            <consortium name="RefSeq"/>
        </authorList>
    </citation>
    <scope>IDENTIFICATION</scope>
</reference>
<evidence type="ECO:0000256" key="5">
    <source>
        <dbReference type="ARBA" id="ARBA00022840"/>
    </source>
</evidence>
<dbReference type="GO" id="GO:0016887">
    <property type="term" value="F:ATP hydrolysis activity"/>
    <property type="evidence" value="ECO:0007669"/>
    <property type="project" value="InterPro"/>
</dbReference>
<dbReference type="InterPro" id="IPR027417">
    <property type="entry name" value="P-loop_NTPase"/>
</dbReference>
<feature type="transmembrane region" description="Helical" evidence="8">
    <location>
        <begin position="292"/>
        <end position="317"/>
    </location>
</feature>
<dbReference type="GO" id="GO:0090374">
    <property type="term" value="P:oligopeptide export from mitochondrion"/>
    <property type="evidence" value="ECO:0007669"/>
    <property type="project" value="TreeGrafter"/>
</dbReference>
<feature type="transmembrane region" description="Helical" evidence="8">
    <location>
        <begin position="189"/>
        <end position="207"/>
    </location>
</feature>
<protein>
    <submittedName>
        <fullName evidence="12">ATP-dependent translocase ABCB1 isoform X1</fullName>
    </submittedName>
</protein>
<dbReference type="GeneID" id="112054133"/>
<dbReference type="Gene3D" id="3.40.50.300">
    <property type="entry name" value="P-loop containing nucleotide triphosphate hydrolases"/>
    <property type="match status" value="2"/>
</dbReference>
<dbReference type="CDD" id="cd03249">
    <property type="entry name" value="ABC_MTABC3_MDL1_MDL2"/>
    <property type="match status" value="2"/>
</dbReference>
<dbReference type="CDD" id="cd18578">
    <property type="entry name" value="ABC_6TM_Pgp_ABCB1_D2_like"/>
    <property type="match status" value="1"/>
</dbReference>
<feature type="domain" description="ABC transporter" evidence="9">
    <location>
        <begin position="1014"/>
        <end position="1252"/>
    </location>
</feature>
<keyword evidence="4" id="KW-0547">Nucleotide-binding</keyword>